<dbReference type="RefSeq" id="XP_028864136.1">
    <property type="nucleotide sequence ID" value="XM_029007781.1"/>
</dbReference>
<reference evidence="8" key="2">
    <citation type="submission" date="2016-05" db="EMBL/GenBank/DDBJ databases">
        <authorList>
            <person name="Naeem Raeece"/>
        </authorList>
    </citation>
    <scope>NUCLEOTIDE SEQUENCE [LARGE SCALE GENOMIC DNA]</scope>
</reference>
<organism evidence="6 8">
    <name type="scientific">Plasmodium malariae</name>
    <dbReference type="NCBI Taxonomy" id="5858"/>
    <lineage>
        <taxon>Eukaryota</taxon>
        <taxon>Sar</taxon>
        <taxon>Alveolata</taxon>
        <taxon>Apicomplexa</taxon>
        <taxon>Aconoidasida</taxon>
        <taxon>Haemosporida</taxon>
        <taxon>Plasmodiidae</taxon>
        <taxon>Plasmodium</taxon>
        <taxon>Plasmodium (Plasmodium)</taxon>
    </lineage>
</organism>
<keyword evidence="9" id="KW-1185">Reference proteome</keyword>
<dbReference type="AlphaFoldDB" id="A0A1A8WE64"/>
<evidence type="ECO:0000256" key="3">
    <source>
        <dbReference type="SAM" id="Coils"/>
    </source>
</evidence>
<dbReference type="PANTHER" id="PTHR12765">
    <property type="entry name" value="RED PROTEIN IK FACTOR CYTOKINE IK"/>
    <property type="match status" value="1"/>
</dbReference>
<evidence type="ECO:0000313" key="8">
    <source>
        <dbReference type="Proteomes" id="UP000078597"/>
    </source>
</evidence>
<feature type="coiled-coil region" evidence="3">
    <location>
        <begin position="7"/>
        <end position="39"/>
    </location>
</feature>
<dbReference type="KEGG" id="pmal:PMUG01_14023500"/>
<dbReference type="EMBL" id="LT594635">
    <property type="protein sequence ID" value="SCP03181.1"/>
    <property type="molecule type" value="Genomic_DNA"/>
</dbReference>
<evidence type="ECO:0000313" key="7">
    <source>
        <dbReference type="EMBL" id="SCP03181.1"/>
    </source>
</evidence>
<evidence type="ECO:0000256" key="2">
    <source>
        <dbReference type="ARBA" id="ARBA00023242"/>
    </source>
</evidence>
<dbReference type="EMBL" id="FLQW01001528">
    <property type="protein sequence ID" value="SBS90072.1"/>
    <property type="molecule type" value="Genomic_DNA"/>
</dbReference>
<name>A0A1A8WE64_PLAMA</name>
<accession>A0A1A8WE64</accession>
<feature type="domain" description="RED-like N-terminal" evidence="5">
    <location>
        <begin position="38"/>
        <end position="250"/>
    </location>
</feature>
<protein>
    <submittedName>
        <fullName evidence="6">RED-like protein, putative</fullName>
    </submittedName>
</protein>
<dbReference type="InterPro" id="IPR039896">
    <property type="entry name" value="Red-like"/>
</dbReference>
<dbReference type="Proteomes" id="UP000219813">
    <property type="component" value="Chromosome 14"/>
</dbReference>
<gene>
    <name evidence="7" type="primary">PmUG01_14023500</name>
    <name evidence="6" type="ORF">PMALA_028490</name>
    <name evidence="7" type="ORF">PMUG01_14023500</name>
</gene>
<feature type="compositionally biased region" description="Basic and acidic residues" evidence="4">
    <location>
        <begin position="48"/>
        <end position="61"/>
    </location>
</feature>
<dbReference type="Proteomes" id="UP000078597">
    <property type="component" value="Unassembled WGS sequence"/>
</dbReference>
<dbReference type="Pfam" id="PF07808">
    <property type="entry name" value="RED_N"/>
    <property type="match status" value="1"/>
</dbReference>
<comment type="subcellular location">
    <subcellularLocation>
        <location evidence="1">Nucleus</location>
    </subcellularLocation>
</comment>
<dbReference type="GO" id="GO:0005634">
    <property type="term" value="C:nucleus"/>
    <property type="evidence" value="ECO:0007669"/>
    <property type="project" value="UniProtKB-SubCell"/>
</dbReference>
<reference evidence="7 9" key="3">
    <citation type="submission" date="2016-06" db="EMBL/GenBank/DDBJ databases">
        <authorList>
            <consortium name="Pathogen Informatics"/>
        </authorList>
    </citation>
    <scope>NUCLEOTIDE SEQUENCE [LARGE SCALE GENOMIC DNA]</scope>
</reference>
<dbReference type="VEuPathDB" id="PlasmoDB:PmUG01_14023500"/>
<feature type="region of interest" description="Disordered" evidence="4">
    <location>
        <begin position="41"/>
        <end position="61"/>
    </location>
</feature>
<evidence type="ECO:0000313" key="9">
    <source>
        <dbReference type="Proteomes" id="UP000219813"/>
    </source>
</evidence>
<dbReference type="OMA" id="RYMGGDE"/>
<evidence type="ECO:0000256" key="1">
    <source>
        <dbReference type="ARBA" id="ARBA00004123"/>
    </source>
</evidence>
<keyword evidence="3" id="KW-0175">Coiled coil</keyword>
<proteinExistence type="predicted"/>
<evidence type="ECO:0000259" key="5">
    <source>
        <dbReference type="Pfam" id="PF07808"/>
    </source>
</evidence>
<keyword evidence="2" id="KW-0539">Nucleus</keyword>
<sequence>MSGELTNNDFRIVFDNYEREKKEKENNALLKEEKKLKRKQKYLIKKKKNEEKQEQKYRDRAAERRKGIIKDVKDASVLYNNVNNTIDESKFMGGDVEHTHLVKGLDFLLLNKVRNKLIDKISSEREKLKGNRTTGIGSSGGLFSNKIPSFSNDESKNIFKYFFLYEHPHHIHFKKKIENIYDNIMNNMKFKNYNKNIHAINYKYNIGMDVDKNDVPIKYIYNVDDIKTKYTYYLKNSFIEEIDTCFKWHMENRKKKKSERLSKRPLTTNLLKKEEHIYDDDDIDIFKKCDDTASNSNNNLEENSTNLLSNVYNFTNSNVNNSKGIDTKTSQNNYDIITQKGVREELDKEKNEEYKMYDMNNNLNLFKPESILRRATSKVSNENKNSLTQNIFADTYEECYPGYGNN</sequence>
<dbReference type="OrthoDB" id="3366823at2759"/>
<evidence type="ECO:0000313" key="6">
    <source>
        <dbReference type="EMBL" id="SBS90072.1"/>
    </source>
</evidence>
<dbReference type="GeneID" id="39871546"/>
<reference evidence="6" key="1">
    <citation type="submission" date="2016-05" db="EMBL/GenBank/DDBJ databases">
        <authorList>
            <person name="Lavstsen T."/>
            <person name="Jespersen J.S."/>
        </authorList>
    </citation>
    <scope>NUCLEOTIDE SEQUENCE [LARGE SCALE GENOMIC DNA]</scope>
</reference>
<dbReference type="InterPro" id="IPR012916">
    <property type="entry name" value="RED_N"/>
</dbReference>
<evidence type="ECO:0000256" key="4">
    <source>
        <dbReference type="SAM" id="MobiDB-lite"/>
    </source>
</evidence>